<accession>A0A1R4HK18</accession>
<evidence type="ECO:0000313" key="1">
    <source>
        <dbReference type="EMBL" id="SJM96567.1"/>
    </source>
</evidence>
<keyword evidence="2" id="KW-1185">Reference proteome</keyword>
<proteinExistence type="predicted"/>
<gene>
    <name evidence="1" type="ORF">CRENPOLYSF1_940005</name>
</gene>
<sequence length="68" mass="7905">MYHLIRLLVWVSDHSIIKTHINLYYTEYTLAVLPINHSPTSAVHADKHNNIKFYIHAFKAPFISCALL</sequence>
<dbReference type="AlphaFoldDB" id="A0A1R4HK18"/>
<protein>
    <submittedName>
        <fullName evidence="1">Uncharacterized protein</fullName>
    </submittedName>
</protein>
<evidence type="ECO:0000313" key="2">
    <source>
        <dbReference type="Proteomes" id="UP000195667"/>
    </source>
</evidence>
<name>A0A1R4HK18_9GAMM</name>
<dbReference type="EMBL" id="FUKI01000175">
    <property type="protein sequence ID" value="SJM96567.1"/>
    <property type="molecule type" value="Genomic_DNA"/>
</dbReference>
<organism evidence="1 2">
    <name type="scientific">Crenothrix polyspora</name>
    <dbReference type="NCBI Taxonomy" id="360316"/>
    <lineage>
        <taxon>Bacteria</taxon>
        <taxon>Pseudomonadati</taxon>
        <taxon>Pseudomonadota</taxon>
        <taxon>Gammaproteobacteria</taxon>
        <taxon>Methylococcales</taxon>
        <taxon>Crenotrichaceae</taxon>
        <taxon>Crenothrix</taxon>
    </lineage>
</organism>
<reference evidence="2" key="1">
    <citation type="submission" date="2017-02" db="EMBL/GenBank/DDBJ databases">
        <authorList>
            <person name="Daims H."/>
        </authorList>
    </citation>
    <scope>NUCLEOTIDE SEQUENCE [LARGE SCALE GENOMIC DNA]</scope>
</reference>
<dbReference type="Proteomes" id="UP000195667">
    <property type="component" value="Unassembled WGS sequence"/>
</dbReference>